<dbReference type="EMBL" id="JH993906">
    <property type="protein sequence ID" value="ELQ75901.1"/>
    <property type="molecule type" value="Genomic_DNA"/>
</dbReference>
<sequence>MLRKKVMISGACMLFKAFVGLNCGWLILAFLGSLLGDESSSVEYSGSEGLLKLSNECMLDRREAVGPLLAVMRAAKDAQMPKVRGGLSLPSDEDGLEWSNNDADLTLTESKGTIKMKDHRNGSHADRRYQTIGGEHIVGYKDSQKAMWLNGDNNTRSRCYVSAGKSQCDQVVLGGTDGCRKEYHESISNDTGYETAVSDADTSDTVCGYGRLYYRQNPCILGVDVYYDAVSGVAPFYKTSPRSNVPVVSEKKSYHTWDWRSLVHKLKKCLHAKFHSD</sequence>
<name>L7JXW7_TRAHO</name>
<dbReference type="Proteomes" id="UP000011185">
    <property type="component" value="Unassembled WGS sequence"/>
</dbReference>
<proteinExistence type="predicted"/>
<accession>L7JXW7</accession>
<dbReference type="InParanoid" id="L7JXW7"/>
<protein>
    <submittedName>
        <fullName evidence="1">Uncharacterized protein</fullName>
    </submittedName>
</protein>
<organism evidence="1 2">
    <name type="scientific">Trachipleistophora hominis</name>
    <name type="common">Microsporidian parasite</name>
    <dbReference type="NCBI Taxonomy" id="72359"/>
    <lineage>
        <taxon>Eukaryota</taxon>
        <taxon>Fungi</taxon>
        <taxon>Fungi incertae sedis</taxon>
        <taxon>Microsporidia</taxon>
        <taxon>Pleistophoridae</taxon>
        <taxon>Trachipleistophora</taxon>
    </lineage>
</organism>
<dbReference type="HOGENOM" id="CLU_1005387_0_0_1"/>
<evidence type="ECO:0000313" key="2">
    <source>
        <dbReference type="Proteomes" id="UP000011185"/>
    </source>
</evidence>
<dbReference type="AlphaFoldDB" id="L7JXW7"/>
<gene>
    <name evidence="1" type="ORF">THOM_1146</name>
</gene>
<keyword evidence="2" id="KW-1185">Reference proteome</keyword>
<evidence type="ECO:0000313" key="1">
    <source>
        <dbReference type="EMBL" id="ELQ75901.1"/>
    </source>
</evidence>
<reference evidence="1 2" key="1">
    <citation type="journal article" date="2012" name="PLoS Pathog.">
        <title>The genome of the obligate intracellular parasite Trachipleistophora hominis: new insights into microsporidian genome dynamics and reductive evolution.</title>
        <authorList>
            <person name="Heinz E."/>
            <person name="Williams T.A."/>
            <person name="Nakjang S."/>
            <person name="Noel C.J."/>
            <person name="Swan D.C."/>
            <person name="Goldberg A.V."/>
            <person name="Harris S.R."/>
            <person name="Weinmaier T."/>
            <person name="Markert S."/>
            <person name="Becher D."/>
            <person name="Bernhardt J."/>
            <person name="Dagan T."/>
            <person name="Hacker C."/>
            <person name="Lucocq J.M."/>
            <person name="Schweder T."/>
            <person name="Rattei T."/>
            <person name="Hall N."/>
            <person name="Hirt R.P."/>
            <person name="Embley T.M."/>
        </authorList>
    </citation>
    <scope>NUCLEOTIDE SEQUENCE [LARGE SCALE GENOMIC DNA]</scope>
</reference>
<dbReference type="VEuPathDB" id="MicrosporidiaDB:THOM_1146"/>